<name>A0AC60PXB1_IXOPE</name>
<gene>
    <name evidence="1" type="ORF">HPB47_027811</name>
</gene>
<accession>A0AC60PXB1</accession>
<evidence type="ECO:0000313" key="2">
    <source>
        <dbReference type="Proteomes" id="UP000805193"/>
    </source>
</evidence>
<sequence>MPTLDLDRKASYPNYGLVDCTSCQAGNDVIFVCCGGTWDPHDIKWQKSVAVKGTRWCAGWDNLCSRSRTVDSGRCSCKAGVTGCCKHAAAVCAFLNEATDETCTGRPQEWGKPSKKSKRDVKKTISDLFPGLRNEPLARKVLEKKLRTPILETGLIALPEQPWLACSPDGLMRYRGHTLVVEIKCPARCEFAPIVDKVTKKMCVDFLDREAGKLVELYETT</sequence>
<evidence type="ECO:0000313" key="1">
    <source>
        <dbReference type="EMBL" id="KAG0425003.1"/>
    </source>
</evidence>
<keyword evidence="2" id="KW-1185">Reference proteome</keyword>
<protein>
    <submittedName>
        <fullName evidence="1">Uncharacterized protein</fullName>
    </submittedName>
</protein>
<dbReference type="Proteomes" id="UP000805193">
    <property type="component" value="Unassembled WGS sequence"/>
</dbReference>
<reference evidence="1 2" key="1">
    <citation type="journal article" date="2020" name="Cell">
        <title>Large-Scale Comparative Analyses of Tick Genomes Elucidate Their Genetic Diversity and Vector Capacities.</title>
        <authorList>
            <consortium name="Tick Genome and Microbiome Consortium (TIGMIC)"/>
            <person name="Jia N."/>
            <person name="Wang J."/>
            <person name="Shi W."/>
            <person name="Du L."/>
            <person name="Sun Y."/>
            <person name="Zhan W."/>
            <person name="Jiang J.F."/>
            <person name="Wang Q."/>
            <person name="Zhang B."/>
            <person name="Ji P."/>
            <person name="Bell-Sakyi L."/>
            <person name="Cui X.M."/>
            <person name="Yuan T.T."/>
            <person name="Jiang B.G."/>
            <person name="Yang W.F."/>
            <person name="Lam T.T."/>
            <person name="Chang Q.C."/>
            <person name="Ding S.J."/>
            <person name="Wang X.J."/>
            <person name="Zhu J.G."/>
            <person name="Ruan X.D."/>
            <person name="Zhao L."/>
            <person name="Wei J.T."/>
            <person name="Ye R.Z."/>
            <person name="Que T.C."/>
            <person name="Du C.H."/>
            <person name="Zhou Y.H."/>
            <person name="Cheng J.X."/>
            <person name="Dai P.F."/>
            <person name="Guo W.B."/>
            <person name="Han X.H."/>
            <person name="Huang E.J."/>
            <person name="Li L.F."/>
            <person name="Wei W."/>
            <person name="Gao Y.C."/>
            <person name="Liu J.Z."/>
            <person name="Shao H.Z."/>
            <person name="Wang X."/>
            <person name="Wang C.C."/>
            <person name="Yang T.C."/>
            <person name="Huo Q.B."/>
            <person name="Li W."/>
            <person name="Chen H.Y."/>
            <person name="Chen S.E."/>
            <person name="Zhou L.G."/>
            <person name="Ni X.B."/>
            <person name="Tian J.H."/>
            <person name="Sheng Y."/>
            <person name="Liu T."/>
            <person name="Pan Y.S."/>
            <person name="Xia L.Y."/>
            <person name="Li J."/>
            <person name="Zhao F."/>
            <person name="Cao W.C."/>
        </authorList>
    </citation>
    <scope>NUCLEOTIDE SEQUENCE [LARGE SCALE GENOMIC DNA]</scope>
    <source>
        <strain evidence="1">Iper-2018</strain>
    </source>
</reference>
<comment type="caution">
    <text evidence="1">The sequence shown here is derived from an EMBL/GenBank/DDBJ whole genome shotgun (WGS) entry which is preliminary data.</text>
</comment>
<proteinExistence type="predicted"/>
<dbReference type="EMBL" id="JABSTQ010009908">
    <property type="protein sequence ID" value="KAG0425003.1"/>
    <property type="molecule type" value="Genomic_DNA"/>
</dbReference>
<organism evidence="1 2">
    <name type="scientific">Ixodes persulcatus</name>
    <name type="common">Taiga tick</name>
    <dbReference type="NCBI Taxonomy" id="34615"/>
    <lineage>
        <taxon>Eukaryota</taxon>
        <taxon>Metazoa</taxon>
        <taxon>Ecdysozoa</taxon>
        <taxon>Arthropoda</taxon>
        <taxon>Chelicerata</taxon>
        <taxon>Arachnida</taxon>
        <taxon>Acari</taxon>
        <taxon>Parasitiformes</taxon>
        <taxon>Ixodida</taxon>
        <taxon>Ixodoidea</taxon>
        <taxon>Ixodidae</taxon>
        <taxon>Ixodinae</taxon>
        <taxon>Ixodes</taxon>
    </lineage>
</organism>